<organism evidence="9 10">
    <name type="scientific">Xanthomonas bromi</name>
    <dbReference type="NCBI Taxonomy" id="56449"/>
    <lineage>
        <taxon>Bacteria</taxon>
        <taxon>Pseudomonadati</taxon>
        <taxon>Pseudomonadota</taxon>
        <taxon>Gammaproteobacteria</taxon>
        <taxon>Lysobacterales</taxon>
        <taxon>Lysobacteraceae</taxon>
        <taxon>Xanthomonas</taxon>
    </lineage>
</organism>
<evidence type="ECO:0000256" key="4">
    <source>
        <dbReference type="ARBA" id="ARBA00023125"/>
    </source>
</evidence>
<feature type="domain" description="Transposase InsH N-terminal" evidence="7">
    <location>
        <begin position="13"/>
        <end position="110"/>
    </location>
</feature>
<reference evidence="9 10" key="1">
    <citation type="submission" date="2016-06" db="EMBL/GenBank/DDBJ databases">
        <authorList>
            <person name="Kjaerup R.B."/>
            <person name="Dalgaard T.S."/>
            <person name="Juul-Madsen H.R."/>
        </authorList>
    </citation>
    <scope>NUCLEOTIDE SEQUENCE [LARGE SCALE GENOMIC DNA]</scope>
    <source>
        <strain evidence="9">LMG947</strain>
    </source>
</reference>
<evidence type="ECO:0000259" key="7">
    <source>
        <dbReference type="Pfam" id="PF05598"/>
    </source>
</evidence>
<sequence>MISLFAGHERESKRQQIGDPLVLLSRHIDFGAIAKAVDAKLSLNTGTRGGRPAWPTEVMVKLLLLQQLYNLSDDALEYQVLDRRSFQQFLGLEHSGKVPDAKTIWVWRERLKTKDLMGDISAAISQQLQRAGFIARGGQIIDASIVSAPIQRNTREENAQIKQGGEVGPDWSDAKRAQKDVQARWTRKHGVAFYGYKLHASTDRRWGFIRRYDVSAANVHDSRHFEQVLDPDNTGRTVWADSGYADAAREAGLKQRGYYPAIQHQGQARKPLSEAAKRRNRRIAKDRVFGEHPFARLAQQGGKCLRSIGLARAKVVIGLKVASHNLMRLARLQDRAMVPA</sequence>
<evidence type="ECO:0000313" key="10">
    <source>
        <dbReference type="Proteomes" id="UP000092503"/>
    </source>
</evidence>
<dbReference type="OrthoDB" id="9774608at2"/>
<name>A0A1C3NR67_9XANT</name>
<feature type="domain" description="Transposase IS4-like" evidence="6">
    <location>
        <begin position="170"/>
        <end position="326"/>
    </location>
</feature>
<dbReference type="GO" id="GO:0003677">
    <property type="term" value="F:DNA binding"/>
    <property type="evidence" value="ECO:0007669"/>
    <property type="project" value="UniProtKB-KW"/>
</dbReference>
<dbReference type="InterPro" id="IPR047959">
    <property type="entry name" value="Transpos_IS5"/>
</dbReference>
<comment type="function">
    <text evidence="1">Involved in the transposition of the insertion sequence IS5.</text>
</comment>
<dbReference type="EMBL" id="FLTX01000067">
    <property type="protein sequence ID" value="SBV52886.1"/>
    <property type="molecule type" value="Genomic_DNA"/>
</dbReference>
<dbReference type="GO" id="GO:0004803">
    <property type="term" value="F:transposase activity"/>
    <property type="evidence" value="ECO:0007669"/>
    <property type="project" value="InterPro"/>
</dbReference>
<dbReference type="AlphaFoldDB" id="A0A1C3NR67"/>
<dbReference type="InterPro" id="IPR008490">
    <property type="entry name" value="Transposase_InsH_N"/>
</dbReference>
<keyword evidence="11" id="KW-1185">Reference proteome</keyword>
<protein>
    <submittedName>
        <fullName evidence="9">IS1479 transposase</fullName>
    </submittedName>
    <submittedName>
        <fullName evidence="8">IS5/IS1182 family transposase</fullName>
    </submittedName>
</protein>
<dbReference type="Proteomes" id="UP000239710">
    <property type="component" value="Unassembled WGS sequence"/>
</dbReference>
<reference evidence="8 11" key="2">
    <citation type="submission" date="2016-08" db="EMBL/GenBank/DDBJ databases">
        <title>Evolution of the type three secretion system and type three effector repertoires in Xanthomonas.</title>
        <authorList>
            <person name="Merda D."/>
            <person name="Briand M."/>
            <person name="Bosis E."/>
            <person name="Rousseau C."/>
            <person name="Portier P."/>
            <person name="Jacques M.-A."/>
            <person name="Fischer-Le Saux M."/>
        </authorList>
    </citation>
    <scope>NUCLEOTIDE SEQUENCE [LARGE SCALE GENOMIC DNA]</scope>
    <source>
        <strain evidence="8 11">CFBP1976</strain>
    </source>
</reference>
<comment type="similarity">
    <text evidence="2">Belongs to the transposase 11 family.</text>
</comment>
<evidence type="ECO:0000313" key="8">
    <source>
        <dbReference type="EMBL" id="PPV05188.1"/>
    </source>
</evidence>
<dbReference type="Pfam" id="PF05598">
    <property type="entry name" value="DUF772"/>
    <property type="match status" value="1"/>
</dbReference>
<dbReference type="NCBIfam" id="NF033581">
    <property type="entry name" value="transpos_IS5_4"/>
    <property type="match status" value="1"/>
</dbReference>
<evidence type="ECO:0000256" key="3">
    <source>
        <dbReference type="ARBA" id="ARBA00022578"/>
    </source>
</evidence>
<accession>A0A1C3NR67</accession>
<dbReference type="PANTHER" id="PTHR35604">
    <property type="entry name" value="TRANSPOSASE INSH FOR INSERTION SEQUENCE ELEMENT IS5A-RELATED"/>
    <property type="match status" value="1"/>
</dbReference>
<evidence type="ECO:0000256" key="1">
    <source>
        <dbReference type="ARBA" id="ARBA00003544"/>
    </source>
</evidence>
<gene>
    <name evidence="9" type="ORF">XBLMG947_3687</name>
    <name evidence="8" type="ORF">XbrCFBP1976_18345</name>
</gene>
<evidence type="ECO:0000256" key="5">
    <source>
        <dbReference type="ARBA" id="ARBA00023172"/>
    </source>
</evidence>
<evidence type="ECO:0000313" key="11">
    <source>
        <dbReference type="Proteomes" id="UP000239710"/>
    </source>
</evidence>
<evidence type="ECO:0000256" key="2">
    <source>
        <dbReference type="ARBA" id="ARBA00010075"/>
    </source>
</evidence>
<evidence type="ECO:0000313" key="9">
    <source>
        <dbReference type="EMBL" id="SBV52886.1"/>
    </source>
</evidence>
<dbReference type="Pfam" id="PF01609">
    <property type="entry name" value="DDE_Tnp_1"/>
    <property type="match status" value="1"/>
</dbReference>
<evidence type="ECO:0000259" key="6">
    <source>
        <dbReference type="Pfam" id="PF01609"/>
    </source>
</evidence>
<keyword evidence="5" id="KW-0233">DNA recombination</keyword>
<dbReference type="Proteomes" id="UP000092503">
    <property type="component" value="Unassembled WGS sequence"/>
</dbReference>
<proteinExistence type="inferred from homology"/>
<dbReference type="STRING" id="56449.XBLMG947_3687"/>
<dbReference type="PANTHER" id="PTHR35604:SF2">
    <property type="entry name" value="TRANSPOSASE INSH FOR INSERTION SEQUENCE ELEMENT IS5A-RELATED"/>
    <property type="match status" value="1"/>
</dbReference>
<keyword evidence="4" id="KW-0238">DNA-binding</keyword>
<dbReference type="GO" id="GO:0006313">
    <property type="term" value="P:DNA transposition"/>
    <property type="evidence" value="ECO:0007669"/>
    <property type="project" value="InterPro"/>
</dbReference>
<dbReference type="RefSeq" id="WP_065470040.1">
    <property type="nucleotide sequence ID" value="NZ_FLTX01000067.1"/>
</dbReference>
<keyword evidence="3" id="KW-0815">Transposition</keyword>
<dbReference type="EMBL" id="MDCE01000035">
    <property type="protein sequence ID" value="PPV05188.1"/>
    <property type="molecule type" value="Genomic_DNA"/>
</dbReference>
<dbReference type="InterPro" id="IPR002559">
    <property type="entry name" value="Transposase_11"/>
</dbReference>